<comment type="caution">
    <text evidence="2">The sequence shown here is derived from an EMBL/GenBank/DDBJ whole genome shotgun (WGS) entry which is preliminary data.</text>
</comment>
<protein>
    <submittedName>
        <fullName evidence="2">Uncharacterized protein</fullName>
    </submittedName>
</protein>
<dbReference type="AlphaFoldDB" id="G2GB34"/>
<dbReference type="PATRIC" id="fig|700597.3.peg.2655"/>
<feature type="non-terminal residue" evidence="2">
    <location>
        <position position="1"/>
    </location>
</feature>
<gene>
    <name evidence="2" type="ORF">SZN_13537</name>
</gene>
<evidence type="ECO:0000313" key="2">
    <source>
        <dbReference type="EMBL" id="EGX59326.1"/>
    </source>
</evidence>
<name>G2GB34_9ACTN</name>
<reference evidence="2 3" key="1">
    <citation type="submission" date="2011-08" db="EMBL/GenBank/DDBJ databases">
        <authorList>
            <person name="Lin Y."/>
            <person name="Hao X."/>
            <person name="Johnstone L."/>
            <person name="Miller S.J."/>
            <person name="Wei G."/>
            <person name="Rensing C."/>
        </authorList>
    </citation>
    <scope>NUCLEOTIDE SEQUENCE [LARGE SCALE GENOMIC DNA]</scope>
    <source>
        <strain evidence="2 3">K42</strain>
    </source>
</reference>
<accession>G2GB34</accession>
<feature type="region of interest" description="Disordered" evidence="1">
    <location>
        <begin position="14"/>
        <end position="39"/>
    </location>
</feature>
<dbReference type="Proteomes" id="UP000004217">
    <property type="component" value="Unassembled WGS sequence"/>
</dbReference>
<sequence length="146" mass="14518">AAFLAGLGWLTAEAGGGSGASSESAAADQASPESAGASFGSPRYLACARLVAEATVRSVEPVAGTASVRVTLRTTRVYRPGGGEREPAYVVGADVVPGLRAGDRVLVGVPRGARVPDFWAVGEADIAPERAGLTAALAAARGRGCP</sequence>
<keyword evidence="3" id="KW-1185">Reference proteome</keyword>
<feature type="compositionally biased region" description="Low complexity" evidence="1">
    <location>
        <begin position="20"/>
        <end position="37"/>
    </location>
</feature>
<proteinExistence type="predicted"/>
<organism evidence="2 3">
    <name type="scientific">Streptomyces zinciresistens K42</name>
    <dbReference type="NCBI Taxonomy" id="700597"/>
    <lineage>
        <taxon>Bacteria</taxon>
        <taxon>Bacillati</taxon>
        <taxon>Actinomycetota</taxon>
        <taxon>Actinomycetes</taxon>
        <taxon>Kitasatosporales</taxon>
        <taxon>Streptomycetaceae</taxon>
        <taxon>Streptomyces</taxon>
    </lineage>
</organism>
<dbReference type="EMBL" id="AGBF01000033">
    <property type="protein sequence ID" value="EGX59326.1"/>
    <property type="molecule type" value="Genomic_DNA"/>
</dbReference>
<evidence type="ECO:0000313" key="3">
    <source>
        <dbReference type="Proteomes" id="UP000004217"/>
    </source>
</evidence>
<evidence type="ECO:0000256" key="1">
    <source>
        <dbReference type="SAM" id="MobiDB-lite"/>
    </source>
</evidence>